<keyword evidence="3" id="KW-1185">Reference proteome</keyword>
<evidence type="ECO:0000313" key="2">
    <source>
        <dbReference type="EMBL" id="OAX42639.1"/>
    </source>
</evidence>
<keyword evidence="1" id="KW-0472">Membrane</keyword>
<proteinExistence type="predicted"/>
<dbReference type="AlphaFoldDB" id="A0A1B7NCV3"/>
<dbReference type="EMBL" id="KV448153">
    <property type="protein sequence ID" value="OAX42639.1"/>
    <property type="molecule type" value="Genomic_DNA"/>
</dbReference>
<feature type="transmembrane region" description="Helical" evidence="1">
    <location>
        <begin position="84"/>
        <end position="104"/>
    </location>
</feature>
<feature type="transmembrane region" description="Helical" evidence="1">
    <location>
        <begin position="12"/>
        <end position="32"/>
    </location>
</feature>
<accession>A0A1B7NCV3</accession>
<reference evidence="2 3" key="1">
    <citation type="submission" date="2016-06" db="EMBL/GenBank/DDBJ databases">
        <title>Comparative genomics of the ectomycorrhizal sister species Rhizopogon vinicolor and Rhizopogon vesiculosus (Basidiomycota: Boletales) reveals a divergence of the mating type B locus.</title>
        <authorList>
            <consortium name="DOE Joint Genome Institute"/>
            <person name="Mujic A.B."/>
            <person name="Kuo A."/>
            <person name="Tritt A."/>
            <person name="Lipzen A."/>
            <person name="Chen C."/>
            <person name="Johnson J."/>
            <person name="Sharma A."/>
            <person name="Barry K."/>
            <person name="Grigoriev I.V."/>
            <person name="Spatafora J.W."/>
        </authorList>
    </citation>
    <scope>NUCLEOTIDE SEQUENCE [LARGE SCALE GENOMIC DNA]</scope>
    <source>
        <strain evidence="2 3">AM-OR11-026</strain>
    </source>
</reference>
<protein>
    <submittedName>
        <fullName evidence="2">Uncharacterized protein</fullName>
    </submittedName>
</protein>
<dbReference type="InParanoid" id="A0A1B7NCV3"/>
<keyword evidence="1" id="KW-0812">Transmembrane</keyword>
<gene>
    <name evidence="2" type="ORF">K503DRAFT_327642</name>
</gene>
<evidence type="ECO:0000256" key="1">
    <source>
        <dbReference type="SAM" id="Phobius"/>
    </source>
</evidence>
<sequence>MHIAFSLVHNATLHQFIDITFTIYGTASYTLLTFTLHKRPRLALNYSPSRSVTYSWGDFLATLFLHLSSYHHQFHVRVSEFRKFFTWLLYCSLFSLLLTIFFTIMPNPHS</sequence>
<name>A0A1B7NCV3_9AGAM</name>
<dbReference type="Proteomes" id="UP000092154">
    <property type="component" value="Unassembled WGS sequence"/>
</dbReference>
<evidence type="ECO:0000313" key="3">
    <source>
        <dbReference type="Proteomes" id="UP000092154"/>
    </source>
</evidence>
<organism evidence="2 3">
    <name type="scientific">Rhizopogon vinicolor AM-OR11-026</name>
    <dbReference type="NCBI Taxonomy" id="1314800"/>
    <lineage>
        <taxon>Eukaryota</taxon>
        <taxon>Fungi</taxon>
        <taxon>Dikarya</taxon>
        <taxon>Basidiomycota</taxon>
        <taxon>Agaricomycotina</taxon>
        <taxon>Agaricomycetes</taxon>
        <taxon>Agaricomycetidae</taxon>
        <taxon>Boletales</taxon>
        <taxon>Suillineae</taxon>
        <taxon>Rhizopogonaceae</taxon>
        <taxon>Rhizopogon</taxon>
    </lineage>
</organism>
<keyword evidence="1" id="KW-1133">Transmembrane helix</keyword>